<dbReference type="InterPro" id="IPR011006">
    <property type="entry name" value="CheY-like_superfamily"/>
</dbReference>
<dbReference type="InterPro" id="IPR003594">
    <property type="entry name" value="HATPase_dom"/>
</dbReference>
<feature type="transmembrane region" description="Helical" evidence="18">
    <location>
        <begin position="100"/>
        <end position="126"/>
    </location>
</feature>
<evidence type="ECO:0000256" key="2">
    <source>
        <dbReference type="ARBA" id="ARBA00004651"/>
    </source>
</evidence>
<proteinExistence type="predicted"/>
<evidence type="ECO:0000313" key="21">
    <source>
        <dbReference type="EMBL" id="MBE0348422.1"/>
    </source>
</evidence>
<dbReference type="CDD" id="cd17546">
    <property type="entry name" value="REC_hyHK_CKI1_RcsC-like"/>
    <property type="match status" value="1"/>
</dbReference>
<organism evidence="21 22">
    <name type="scientific">Pseudoalteromonas peptidolytica F12-50-A1</name>
    <dbReference type="NCBI Taxonomy" id="1315280"/>
    <lineage>
        <taxon>Bacteria</taxon>
        <taxon>Pseudomonadati</taxon>
        <taxon>Pseudomonadota</taxon>
        <taxon>Gammaproteobacteria</taxon>
        <taxon>Alteromonadales</taxon>
        <taxon>Pseudoalteromonadaceae</taxon>
        <taxon>Pseudoalteromonas</taxon>
    </lineage>
</organism>
<dbReference type="InterPro" id="IPR004358">
    <property type="entry name" value="Sig_transdc_His_kin-like_C"/>
</dbReference>
<evidence type="ECO:0000256" key="16">
    <source>
        <dbReference type="PROSITE-ProRule" id="PRU00169"/>
    </source>
</evidence>
<dbReference type="PANTHER" id="PTHR45339:SF1">
    <property type="entry name" value="HYBRID SIGNAL TRANSDUCTION HISTIDINE KINASE J"/>
    <property type="match status" value="1"/>
</dbReference>
<name>A0A8I0T6H2_9GAMM</name>
<dbReference type="SUPFAM" id="SSF52172">
    <property type="entry name" value="CheY-like"/>
    <property type="match status" value="1"/>
</dbReference>
<dbReference type="SMART" id="SM00387">
    <property type="entry name" value="HATPase_c"/>
    <property type="match status" value="1"/>
</dbReference>
<evidence type="ECO:0000256" key="12">
    <source>
        <dbReference type="ARBA" id="ARBA00023012"/>
    </source>
</evidence>
<dbReference type="GO" id="GO:0005524">
    <property type="term" value="F:ATP binding"/>
    <property type="evidence" value="ECO:0007669"/>
    <property type="project" value="UniProtKB-KW"/>
</dbReference>
<dbReference type="AlphaFoldDB" id="A0A8I0T6H2"/>
<keyword evidence="4" id="KW-1003">Cell membrane</keyword>
<dbReference type="SUPFAM" id="SSF47384">
    <property type="entry name" value="Homodimeric domain of signal transducing histidine kinase"/>
    <property type="match status" value="1"/>
</dbReference>
<gene>
    <name evidence="21" type="ORF">PPEP_b0157</name>
</gene>
<dbReference type="CDD" id="cd16922">
    <property type="entry name" value="HATPase_EvgS-ArcB-TorS-like"/>
    <property type="match status" value="1"/>
</dbReference>
<keyword evidence="6" id="KW-0808">Transferase</keyword>
<dbReference type="Gene3D" id="3.30.565.10">
    <property type="entry name" value="Histidine kinase-like ATPase, C-terminal domain"/>
    <property type="match status" value="1"/>
</dbReference>
<dbReference type="PROSITE" id="PS50110">
    <property type="entry name" value="RESPONSE_REGULATORY"/>
    <property type="match status" value="1"/>
</dbReference>
<reference evidence="21 22" key="1">
    <citation type="submission" date="2015-06" db="EMBL/GenBank/DDBJ databases">
        <title>Genome sequence of Pseudoalteromonas peptidolytica.</title>
        <authorList>
            <person name="Xie B.-B."/>
            <person name="Rong J.-C."/>
            <person name="Qin Q.-L."/>
            <person name="Zhang Y.-Z."/>
        </authorList>
    </citation>
    <scope>NUCLEOTIDE SEQUENCE [LARGE SCALE GENOMIC DNA]</scope>
    <source>
        <strain evidence="21 22">F12-50-A1</strain>
    </source>
</reference>
<keyword evidence="17" id="KW-0175">Coiled coil</keyword>
<evidence type="ECO:0000256" key="17">
    <source>
        <dbReference type="SAM" id="Coils"/>
    </source>
</evidence>
<comment type="catalytic activity">
    <reaction evidence="1">
        <text>ATP + protein L-histidine = ADP + protein N-phospho-L-histidine.</text>
        <dbReference type="EC" id="2.7.13.3"/>
    </reaction>
</comment>
<dbReference type="EMBL" id="AQHF01000033">
    <property type="protein sequence ID" value="MBE0348422.1"/>
    <property type="molecule type" value="Genomic_DNA"/>
</dbReference>
<feature type="coiled-coil region" evidence="17">
    <location>
        <begin position="508"/>
        <end position="546"/>
    </location>
</feature>
<dbReference type="PROSITE" id="PS50109">
    <property type="entry name" value="HIS_KIN"/>
    <property type="match status" value="1"/>
</dbReference>
<dbReference type="Proteomes" id="UP000660708">
    <property type="component" value="Unassembled WGS sequence"/>
</dbReference>
<evidence type="ECO:0000256" key="11">
    <source>
        <dbReference type="ARBA" id="ARBA00022989"/>
    </source>
</evidence>
<dbReference type="Pfam" id="PF00072">
    <property type="entry name" value="Response_reg"/>
    <property type="match status" value="1"/>
</dbReference>
<evidence type="ECO:0000313" key="22">
    <source>
        <dbReference type="Proteomes" id="UP000660708"/>
    </source>
</evidence>
<evidence type="ECO:0000256" key="5">
    <source>
        <dbReference type="ARBA" id="ARBA00022553"/>
    </source>
</evidence>
<evidence type="ECO:0000256" key="6">
    <source>
        <dbReference type="ARBA" id="ARBA00022679"/>
    </source>
</evidence>
<dbReference type="FunFam" id="3.30.565.10:FF:000010">
    <property type="entry name" value="Sensor histidine kinase RcsC"/>
    <property type="match status" value="1"/>
</dbReference>
<evidence type="ECO:0000256" key="18">
    <source>
        <dbReference type="SAM" id="Phobius"/>
    </source>
</evidence>
<keyword evidence="7 18" id="KW-0812">Transmembrane</keyword>
<evidence type="ECO:0000259" key="20">
    <source>
        <dbReference type="PROSITE" id="PS50110"/>
    </source>
</evidence>
<accession>A0A8I0T6H2</accession>
<comment type="caution">
    <text evidence="21">The sequence shown here is derived from an EMBL/GenBank/DDBJ whole genome shotgun (WGS) entry which is preliminary data.</text>
</comment>
<dbReference type="EC" id="2.7.13.3" evidence="3"/>
<feature type="modified residue" description="4-aspartylphosphate" evidence="16">
    <location>
        <position position="846"/>
    </location>
</feature>
<evidence type="ECO:0000256" key="3">
    <source>
        <dbReference type="ARBA" id="ARBA00012438"/>
    </source>
</evidence>
<dbReference type="Pfam" id="PF02743">
    <property type="entry name" value="dCache_1"/>
    <property type="match status" value="1"/>
</dbReference>
<dbReference type="InterPro" id="IPR005467">
    <property type="entry name" value="His_kinase_dom"/>
</dbReference>
<evidence type="ECO:0000256" key="8">
    <source>
        <dbReference type="ARBA" id="ARBA00022741"/>
    </source>
</evidence>
<dbReference type="InterPro" id="IPR001789">
    <property type="entry name" value="Sig_transdc_resp-reg_receiver"/>
</dbReference>
<evidence type="ECO:0000256" key="10">
    <source>
        <dbReference type="ARBA" id="ARBA00022840"/>
    </source>
</evidence>
<evidence type="ECO:0000259" key="19">
    <source>
        <dbReference type="PROSITE" id="PS50109"/>
    </source>
</evidence>
<keyword evidence="10" id="KW-0067">ATP-binding</keyword>
<dbReference type="Pfam" id="PF02518">
    <property type="entry name" value="HATPase_c"/>
    <property type="match status" value="1"/>
</dbReference>
<evidence type="ECO:0000256" key="13">
    <source>
        <dbReference type="ARBA" id="ARBA00023136"/>
    </source>
</evidence>
<feature type="transmembrane region" description="Helical" evidence="18">
    <location>
        <begin position="132"/>
        <end position="151"/>
    </location>
</feature>
<keyword evidence="22" id="KW-1185">Reference proteome</keyword>
<dbReference type="FunFam" id="1.10.287.130:FF:000002">
    <property type="entry name" value="Two-component osmosensing histidine kinase"/>
    <property type="match status" value="1"/>
</dbReference>
<dbReference type="InterPro" id="IPR036890">
    <property type="entry name" value="HATPase_C_sf"/>
</dbReference>
<feature type="transmembrane region" description="Helical" evidence="18">
    <location>
        <begin position="6"/>
        <end position="27"/>
    </location>
</feature>
<dbReference type="SMART" id="SM00388">
    <property type="entry name" value="HisKA"/>
    <property type="match status" value="1"/>
</dbReference>
<dbReference type="GO" id="GO:0005886">
    <property type="term" value="C:plasma membrane"/>
    <property type="evidence" value="ECO:0007669"/>
    <property type="project" value="UniProtKB-SubCell"/>
</dbReference>
<feature type="transmembrane region" description="Helical" evidence="18">
    <location>
        <begin position="39"/>
        <end position="65"/>
    </location>
</feature>
<protein>
    <recommendedName>
        <fullName evidence="15">Sensory/regulatory protein RpfC</fullName>
        <ecNumber evidence="3">2.7.13.3</ecNumber>
    </recommendedName>
</protein>
<feature type="domain" description="Response regulatory" evidence="20">
    <location>
        <begin position="797"/>
        <end position="914"/>
    </location>
</feature>
<keyword evidence="12" id="KW-0902">Two-component regulatory system</keyword>
<dbReference type="InterPro" id="IPR003661">
    <property type="entry name" value="HisK_dim/P_dom"/>
</dbReference>
<evidence type="ECO:0000256" key="14">
    <source>
        <dbReference type="ARBA" id="ARBA00064003"/>
    </source>
</evidence>
<feature type="transmembrane region" description="Helical" evidence="18">
    <location>
        <begin position="428"/>
        <end position="447"/>
    </location>
</feature>
<dbReference type="RefSeq" id="WP_147390023.1">
    <property type="nucleotide sequence ID" value="NZ_AQHF01000033.1"/>
</dbReference>
<dbReference type="InterPro" id="IPR036097">
    <property type="entry name" value="HisK_dim/P_sf"/>
</dbReference>
<dbReference type="GO" id="GO:0000155">
    <property type="term" value="F:phosphorelay sensor kinase activity"/>
    <property type="evidence" value="ECO:0007669"/>
    <property type="project" value="InterPro"/>
</dbReference>
<dbReference type="Gene3D" id="3.40.50.2300">
    <property type="match status" value="1"/>
</dbReference>
<feature type="domain" description="Histidine kinase" evidence="19">
    <location>
        <begin position="560"/>
        <end position="777"/>
    </location>
</feature>
<dbReference type="Gene3D" id="3.30.450.20">
    <property type="entry name" value="PAS domain"/>
    <property type="match status" value="1"/>
</dbReference>
<feature type="transmembrane region" description="Helical" evidence="18">
    <location>
        <begin position="163"/>
        <end position="183"/>
    </location>
</feature>
<sequence>MNQKQALILTIALGVLGGLANLLPIWFLDSSEFLFGQLFVLFVLLLCGWRYAVIAVAVCASFLFYRWGHCWPSLVFLLEVLWLQFVCARFGKPFFVRGSAFWFLFGLPILFIFGYFTLELPLLVIFTALAKYLINAGICLAVVDLLSFFFTRSKWQGMPLNQILNSTVNLVIVLVVLTTTIVLTNNYYQRIEKEINTQLEAASQSITAQIDDYLDAYRRAMVISASDVALGIDKAYVIERLLNTYSNFRTAIVTDAEANVTHFYPLHFAATMKGVTANVSDRDYFTYAIDNPSGYVSGIFQGRGFDEAPIVAISAPIYKEGVFNGIVEGSLIFGSFERFIPKILAQDANLVVIDKNKRVVFSSLMTEFKTLDMPSGDVLSALFDTQAAVYSDSTGQLLFKQAAVSTQYEWSVITLLDRKYLNFVAAEAWLYAAGLALVIILLSSVFVRQLTRLLVRPIVTLSRDIRAYEPSTLIENSATSDSSFLEIVELQQQFNQLAFKLTLSFTKQNQARIENERLNSKLTDFNRELEQQVTEKTGELTKALEDANAASKSKSRFLANMSHEIRTPLNGIIGMADNLLRETSLSNDTRGQLTIIAQSAKNLMLILNDILDYSKIEAGALKIDRRAIDVHKMLDSLVGVFKLANVKLGVAFRYEKDPRLPRYLLLDELRVTQIINNLLNNAGKFTHQGHIILAVEYRQSRLNLSISDSGIGISQAQQELLFQEFTQADLSTTRKFGGTGLGLAITKKLIEAMDGEITLRSELGVGSEFVVNIPTEIGEKVEVEQQSVEVPRLNGISILLVEDNMINQVVVGKLLEKTQCKLDKVNDGIEALSAIKAKSYALVLMDCQMPNMDGFSCTKAIRNEPEVFGEPYIIAITANAYEEDKHKCLQAGMDDFLSKPIDVNELYQKLAQWQQTEMKV</sequence>
<dbReference type="PRINTS" id="PR00344">
    <property type="entry name" value="BCTRLSENSOR"/>
</dbReference>
<dbReference type="PANTHER" id="PTHR45339">
    <property type="entry name" value="HYBRID SIGNAL TRANSDUCTION HISTIDINE KINASE J"/>
    <property type="match status" value="1"/>
</dbReference>
<dbReference type="CDD" id="cd12914">
    <property type="entry name" value="PDC1_DGC_like"/>
    <property type="match status" value="1"/>
</dbReference>
<evidence type="ECO:0000256" key="9">
    <source>
        <dbReference type="ARBA" id="ARBA00022777"/>
    </source>
</evidence>
<keyword evidence="5 16" id="KW-0597">Phosphoprotein</keyword>
<dbReference type="SUPFAM" id="SSF55874">
    <property type="entry name" value="ATPase domain of HSP90 chaperone/DNA topoisomerase II/histidine kinase"/>
    <property type="match status" value="1"/>
</dbReference>
<evidence type="ECO:0000256" key="1">
    <source>
        <dbReference type="ARBA" id="ARBA00000085"/>
    </source>
</evidence>
<comment type="subunit">
    <text evidence="14">At low DSF concentrations, interacts with RpfF.</text>
</comment>
<keyword evidence="13 18" id="KW-0472">Membrane</keyword>
<keyword evidence="9" id="KW-0418">Kinase</keyword>
<dbReference type="Pfam" id="PF00512">
    <property type="entry name" value="HisKA"/>
    <property type="match status" value="1"/>
</dbReference>
<dbReference type="InterPro" id="IPR033479">
    <property type="entry name" value="dCache_1"/>
</dbReference>
<dbReference type="CDD" id="cd00082">
    <property type="entry name" value="HisKA"/>
    <property type="match status" value="1"/>
</dbReference>
<evidence type="ECO:0000256" key="15">
    <source>
        <dbReference type="ARBA" id="ARBA00068150"/>
    </source>
</evidence>
<feature type="transmembrane region" description="Helical" evidence="18">
    <location>
        <begin position="71"/>
        <end position="88"/>
    </location>
</feature>
<dbReference type="Gene3D" id="1.10.287.130">
    <property type="match status" value="1"/>
</dbReference>
<comment type="subcellular location">
    <subcellularLocation>
        <location evidence="2">Cell membrane</location>
        <topology evidence="2">Multi-pass membrane protein</topology>
    </subcellularLocation>
</comment>
<evidence type="ECO:0000256" key="4">
    <source>
        <dbReference type="ARBA" id="ARBA00022475"/>
    </source>
</evidence>
<dbReference type="SMART" id="SM00448">
    <property type="entry name" value="REC"/>
    <property type="match status" value="1"/>
</dbReference>
<keyword evidence="8" id="KW-0547">Nucleotide-binding</keyword>
<evidence type="ECO:0000256" key="7">
    <source>
        <dbReference type="ARBA" id="ARBA00022692"/>
    </source>
</evidence>
<keyword evidence="11 18" id="KW-1133">Transmembrane helix</keyword>